<dbReference type="AlphaFoldDB" id="K9VKS3"/>
<proteinExistence type="predicted"/>
<name>K9VKS3_9CYAN</name>
<dbReference type="KEGG" id="oni:Osc7112_3741"/>
<evidence type="ECO:0000313" key="2">
    <source>
        <dbReference type="Proteomes" id="UP000010478"/>
    </source>
</evidence>
<gene>
    <name evidence="1" type="ORF">Osc7112_3741</name>
</gene>
<dbReference type="RefSeq" id="WP_015177344.1">
    <property type="nucleotide sequence ID" value="NC_019729.1"/>
</dbReference>
<keyword evidence="2" id="KW-1185">Reference proteome</keyword>
<dbReference type="EMBL" id="CP003614">
    <property type="protein sequence ID" value="AFZ08087.1"/>
    <property type="molecule type" value="Genomic_DNA"/>
</dbReference>
<sequence>MSYSDLTLNRVTKDFNLTISEHSHICTGIPELTPSDFLQETLRDHLPLALGSRLNI</sequence>
<reference evidence="1 2" key="1">
    <citation type="submission" date="2012-05" db="EMBL/GenBank/DDBJ databases">
        <title>Finished chromosome of genome of Oscillatoria sp. PCC 7112.</title>
        <authorList>
            <consortium name="US DOE Joint Genome Institute"/>
            <person name="Gugger M."/>
            <person name="Coursin T."/>
            <person name="Rippka R."/>
            <person name="Tandeau De Marsac N."/>
            <person name="Huntemann M."/>
            <person name="Wei C.-L."/>
            <person name="Han J."/>
            <person name="Detter J.C."/>
            <person name="Han C."/>
            <person name="Tapia R."/>
            <person name="Davenport K."/>
            <person name="Daligault H."/>
            <person name="Erkkila T."/>
            <person name="Gu W."/>
            <person name="Munk A.C.C."/>
            <person name="Teshima H."/>
            <person name="Xu Y."/>
            <person name="Chain P."/>
            <person name="Chen A."/>
            <person name="Krypides N."/>
            <person name="Mavromatis K."/>
            <person name="Markowitz V."/>
            <person name="Szeto E."/>
            <person name="Ivanova N."/>
            <person name="Mikhailova N."/>
            <person name="Ovchinnikova G."/>
            <person name="Pagani I."/>
            <person name="Pati A."/>
            <person name="Goodwin L."/>
            <person name="Peters L."/>
            <person name="Pitluck S."/>
            <person name="Woyke T."/>
            <person name="Kerfeld C."/>
        </authorList>
    </citation>
    <scope>NUCLEOTIDE SEQUENCE [LARGE SCALE GENOMIC DNA]</scope>
    <source>
        <strain evidence="1 2">PCC 7112</strain>
    </source>
</reference>
<dbReference type="Proteomes" id="UP000010478">
    <property type="component" value="Chromosome"/>
</dbReference>
<organism evidence="1 2">
    <name type="scientific">Phormidium nigroviride PCC 7112</name>
    <dbReference type="NCBI Taxonomy" id="179408"/>
    <lineage>
        <taxon>Bacteria</taxon>
        <taxon>Bacillati</taxon>
        <taxon>Cyanobacteriota</taxon>
        <taxon>Cyanophyceae</taxon>
        <taxon>Oscillatoriophycideae</taxon>
        <taxon>Oscillatoriales</taxon>
        <taxon>Oscillatoriaceae</taxon>
        <taxon>Phormidium</taxon>
    </lineage>
</organism>
<dbReference type="STRING" id="179408.Osc7112_3741"/>
<evidence type="ECO:0000313" key="1">
    <source>
        <dbReference type="EMBL" id="AFZ08087.1"/>
    </source>
</evidence>
<dbReference type="HOGENOM" id="CLU_199810_0_0_3"/>
<protein>
    <submittedName>
        <fullName evidence="1">Uncharacterized protein</fullName>
    </submittedName>
</protein>
<accession>K9VKS3</accession>